<dbReference type="SMART" id="SM00320">
    <property type="entry name" value="WD40"/>
    <property type="match status" value="10"/>
</dbReference>
<evidence type="ECO:0000256" key="1">
    <source>
        <dbReference type="ARBA" id="ARBA00022574"/>
    </source>
</evidence>
<dbReference type="EnsemblMetazoa" id="CapteT223839">
    <property type="protein sequence ID" value="CapteP223839"/>
    <property type="gene ID" value="CapteG223839"/>
</dbReference>
<feature type="repeat" description="WD" evidence="3">
    <location>
        <begin position="682"/>
        <end position="713"/>
    </location>
</feature>
<sequence length="862" mass="97481">MPHREPVLRITNTQDGMFMACSQDGLMTFWSNTIEIKRTRSVVTPEMQNRTKPKWITDFTIMPQYNKIIVGTGDREIQFFELSSFEAYCQINSLETVPLKLDYCSTGDDECIVLFGDSEGCINIIVIASAGECLRLDLKWRMWKKAPKAEGIASVGIDVIANGATTKFLRWQVHGDWVQQLKYYHDIRQVISCSNHANTALVIGATTGSTHVEQQLKEIKDPSSQSEKVKQKPNLNWMQPKVRLEADQSIFKVYKGVKCFDFSKDKNIIVTGGMDRIVRMFNPYVSGKPTGMLRGHNAPIFFLFVAEEENRIFSISTDKCVKIWDIQDQNCLLTIRPKGHKIRGDLQACHYSSLTKTLAVATDQMNGLPLKLKPLLHADIPITHKECIHAVIYNPTFKQIISCSDGSVIKVWDSESGSLFFEFNEAHGDCAITSLTFDSTGKRLISGGRDGCVKVWNYNNGHCLKTMVTEKDVAEICSLTYVEMNKNRYVIAVGWDKRINIYSDSPENNIHHIQHPQTKWHDDEVNGHKEDILSVAQCPPNLLATSSYDGEIIVWNMVSGHIFCHLNAPIPSDADEDEVSEEMSISRLTFLKRRAYFKDAASLVASGPRGYIHFWNVFSGGALKAQFPGSKWPGATVTSVEVTENNKILISADSIGFVYVWSIEGYSLEHVEEDPPELLTMWRGHIENVTSTAIIEEHKMVLTSSLDCTVRMWTFDGEYVGTLGQPDPWDIYSSSSYQHPMVPYDVLVDPLSLPNHPVISDKHNAHQIIHADSITDVGSEQTRTPTPTVQYGRQEVLIDDETIEKMLKEKPFNKGTGKRYRHEKHMQHLPKFSSLDGEGYRCLPTFSLTPVNQLNDPRRRLS</sequence>
<dbReference type="Proteomes" id="UP000014760">
    <property type="component" value="Unassembled WGS sequence"/>
</dbReference>
<dbReference type="EMBL" id="AMQN01009153">
    <property type="status" value="NOT_ANNOTATED_CDS"/>
    <property type="molecule type" value="Genomic_DNA"/>
</dbReference>
<feature type="repeat" description="WD" evidence="3">
    <location>
        <begin position="381"/>
        <end position="422"/>
    </location>
</feature>
<reference evidence="5" key="3">
    <citation type="submission" date="2015-06" db="UniProtKB">
        <authorList>
            <consortium name="EnsemblMetazoa"/>
        </authorList>
    </citation>
    <scope>IDENTIFICATION</scope>
</reference>
<evidence type="ECO:0000313" key="5">
    <source>
        <dbReference type="EnsemblMetazoa" id="CapteP223839"/>
    </source>
</evidence>
<reference evidence="4 6" key="2">
    <citation type="journal article" date="2013" name="Nature">
        <title>Insights into bilaterian evolution from three spiralian genomes.</title>
        <authorList>
            <person name="Simakov O."/>
            <person name="Marletaz F."/>
            <person name="Cho S.J."/>
            <person name="Edsinger-Gonzales E."/>
            <person name="Havlak P."/>
            <person name="Hellsten U."/>
            <person name="Kuo D.H."/>
            <person name="Larsson T."/>
            <person name="Lv J."/>
            <person name="Arendt D."/>
            <person name="Savage R."/>
            <person name="Osoegawa K."/>
            <person name="de Jong P."/>
            <person name="Grimwood J."/>
            <person name="Chapman J.A."/>
            <person name="Shapiro H."/>
            <person name="Aerts A."/>
            <person name="Otillar R.P."/>
            <person name="Terry A.Y."/>
            <person name="Boore J.L."/>
            <person name="Grigoriev I.V."/>
            <person name="Lindberg D.R."/>
            <person name="Seaver E.C."/>
            <person name="Weisblat D.A."/>
            <person name="Putnam N.H."/>
            <person name="Rokhsar D.S."/>
        </authorList>
    </citation>
    <scope>NUCLEOTIDE SEQUENCE</scope>
    <source>
        <strain evidence="4 6">I ESC-2004</strain>
    </source>
</reference>
<evidence type="ECO:0000256" key="3">
    <source>
        <dbReference type="PROSITE-ProRule" id="PRU00221"/>
    </source>
</evidence>
<keyword evidence="6" id="KW-1185">Reference proteome</keyword>
<keyword evidence="1 3" id="KW-0853">WD repeat</keyword>
<feature type="repeat" description="WD" evidence="3">
    <location>
        <begin position="525"/>
        <end position="557"/>
    </location>
</feature>
<feature type="repeat" description="WD" evidence="3">
    <location>
        <begin position="432"/>
        <end position="466"/>
    </location>
</feature>
<gene>
    <name evidence="4" type="ORF">CAPTEDRAFT_223839</name>
</gene>
<dbReference type="InterPro" id="IPR051242">
    <property type="entry name" value="WD-EF-hand_domain"/>
</dbReference>
<dbReference type="InterPro" id="IPR019775">
    <property type="entry name" value="WD40_repeat_CS"/>
</dbReference>
<dbReference type="InterPro" id="IPR036322">
    <property type="entry name" value="WD40_repeat_dom_sf"/>
</dbReference>
<accession>R7UD43</accession>
<dbReference type="EMBL" id="KB304756">
    <property type="protein sequence ID" value="ELU01718.1"/>
    <property type="molecule type" value="Genomic_DNA"/>
</dbReference>
<dbReference type="PROSITE" id="PS50294">
    <property type="entry name" value="WD_REPEATS_REGION"/>
    <property type="match status" value="3"/>
</dbReference>
<dbReference type="PROSITE" id="PS50082">
    <property type="entry name" value="WD_REPEATS_2"/>
    <property type="match status" value="5"/>
</dbReference>
<dbReference type="STRING" id="283909.R7UD43"/>
<dbReference type="InterPro" id="IPR001680">
    <property type="entry name" value="WD40_rpt"/>
</dbReference>
<feature type="non-terminal residue" evidence="4">
    <location>
        <position position="862"/>
    </location>
</feature>
<keyword evidence="2" id="KW-0677">Repeat</keyword>
<reference evidence="6" key="1">
    <citation type="submission" date="2012-12" db="EMBL/GenBank/DDBJ databases">
        <authorList>
            <person name="Hellsten U."/>
            <person name="Grimwood J."/>
            <person name="Chapman J.A."/>
            <person name="Shapiro H."/>
            <person name="Aerts A."/>
            <person name="Otillar R.P."/>
            <person name="Terry A.Y."/>
            <person name="Boore J.L."/>
            <person name="Simakov O."/>
            <person name="Marletaz F."/>
            <person name="Cho S.-J."/>
            <person name="Edsinger-Gonzales E."/>
            <person name="Havlak P."/>
            <person name="Kuo D.-H."/>
            <person name="Larsson T."/>
            <person name="Lv J."/>
            <person name="Arendt D."/>
            <person name="Savage R."/>
            <person name="Osoegawa K."/>
            <person name="de Jong P."/>
            <person name="Lindberg D.R."/>
            <person name="Seaver E.C."/>
            <person name="Weisblat D.A."/>
            <person name="Putnam N.H."/>
            <person name="Grigoriev I.V."/>
            <person name="Rokhsar D.S."/>
        </authorList>
    </citation>
    <scope>NUCLEOTIDE SEQUENCE</scope>
    <source>
        <strain evidence="6">I ESC-2004</strain>
    </source>
</reference>
<feature type="repeat" description="WD" evidence="3">
    <location>
        <begin position="293"/>
        <end position="334"/>
    </location>
</feature>
<dbReference type="PANTHER" id="PTHR44324:SF4">
    <property type="entry name" value="WD40 REPEAT DOMAIN 95"/>
    <property type="match status" value="1"/>
</dbReference>
<protein>
    <submittedName>
        <fullName evidence="4 5">Uncharacterized protein</fullName>
    </submittedName>
</protein>
<dbReference type="Pfam" id="PF00400">
    <property type="entry name" value="WD40"/>
    <property type="match status" value="6"/>
</dbReference>
<dbReference type="OrthoDB" id="75172at2759"/>
<dbReference type="Gene3D" id="2.130.10.10">
    <property type="entry name" value="YVTN repeat-like/Quinoprotein amine dehydrogenase"/>
    <property type="match status" value="4"/>
</dbReference>
<dbReference type="PANTHER" id="PTHR44324">
    <property type="entry name" value="WD40 REPEAT DOMAIN 95"/>
    <property type="match status" value="1"/>
</dbReference>
<proteinExistence type="predicted"/>
<dbReference type="OMA" id="EPVLCCK"/>
<evidence type="ECO:0000313" key="4">
    <source>
        <dbReference type="EMBL" id="ELU01718.1"/>
    </source>
</evidence>
<dbReference type="InterPro" id="IPR015943">
    <property type="entry name" value="WD40/YVTN_repeat-like_dom_sf"/>
</dbReference>
<organism evidence="4">
    <name type="scientific">Capitella teleta</name>
    <name type="common">Polychaete worm</name>
    <dbReference type="NCBI Taxonomy" id="283909"/>
    <lineage>
        <taxon>Eukaryota</taxon>
        <taxon>Metazoa</taxon>
        <taxon>Spiralia</taxon>
        <taxon>Lophotrochozoa</taxon>
        <taxon>Annelida</taxon>
        <taxon>Polychaeta</taxon>
        <taxon>Sedentaria</taxon>
        <taxon>Scolecida</taxon>
        <taxon>Capitellidae</taxon>
        <taxon>Capitella</taxon>
    </lineage>
</organism>
<name>R7UD43_CAPTE</name>
<dbReference type="SUPFAM" id="SSF50978">
    <property type="entry name" value="WD40 repeat-like"/>
    <property type="match status" value="2"/>
</dbReference>
<dbReference type="EMBL" id="AMQN01009152">
    <property type="status" value="NOT_ANNOTATED_CDS"/>
    <property type="molecule type" value="Genomic_DNA"/>
</dbReference>
<dbReference type="PROSITE" id="PS00678">
    <property type="entry name" value="WD_REPEATS_1"/>
    <property type="match status" value="2"/>
</dbReference>
<dbReference type="HOGENOM" id="CLU_006741_0_1_1"/>
<dbReference type="AlphaFoldDB" id="R7UD43"/>
<evidence type="ECO:0000256" key="2">
    <source>
        <dbReference type="ARBA" id="ARBA00022737"/>
    </source>
</evidence>
<evidence type="ECO:0000313" key="6">
    <source>
        <dbReference type="Proteomes" id="UP000014760"/>
    </source>
</evidence>